<sequence length="57" mass="6259">MQSKSYNTAKHSPPPSLFKPEPVKKGRFHSHSNPLPVCAVCLGCHQHCVIACTKETT</sequence>
<name>A0A0C3E0M1_9AGAM</name>
<feature type="region of interest" description="Disordered" evidence="1">
    <location>
        <begin position="1"/>
        <end position="26"/>
    </location>
</feature>
<gene>
    <name evidence="2" type="ORF">SCLCIDRAFT_121598</name>
</gene>
<protein>
    <submittedName>
        <fullName evidence="2">Uncharacterized protein</fullName>
    </submittedName>
</protein>
<dbReference type="EMBL" id="KN822050">
    <property type="protein sequence ID" value="KIM61626.1"/>
    <property type="molecule type" value="Genomic_DNA"/>
</dbReference>
<dbReference type="InParanoid" id="A0A0C3E0M1"/>
<dbReference type="Proteomes" id="UP000053989">
    <property type="component" value="Unassembled WGS sequence"/>
</dbReference>
<dbReference type="HOGENOM" id="CLU_2997799_0_0_1"/>
<evidence type="ECO:0000256" key="1">
    <source>
        <dbReference type="SAM" id="MobiDB-lite"/>
    </source>
</evidence>
<dbReference type="AlphaFoldDB" id="A0A0C3E0M1"/>
<feature type="compositionally biased region" description="Polar residues" evidence="1">
    <location>
        <begin position="1"/>
        <end position="10"/>
    </location>
</feature>
<reference evidence="2 3" key="1">
    <citation type="submission" date="2014-04" db="EMBL/GenBank/DDBJ databases">
        <authorList>
            <consortium name="DOE Joint Genome Institute"/>
            <person name="Kuo A."/>
            <person name="Kohler A."/>
            <person name="Nagy L.G."/>
            <person name="Floudas D."/>
            <person name="Copeland A."/>
            <person name="Barry K.W."/>
            <person name="Cichocki N."/>
            <person name="Veneault-Fourrey C."/>
            <person name="LaButti K."/>
            <person name="Lindquist E.A."/>
            <person name="Lipzen A."/>
            <person name="Lundell T."/>
            <person name="Morin E."/>
            <person name="Murat C."/>
            <person name="Sun H."/>
            <person name="Tunlid A."/>
            <person name="Henrissat B."/>
            <person name="Grigoriev I.V."/>
            <person name="Hibbett D.S."/>
            <person name="Martin F."/>
            <person name="Nordberg H.P."/>
            <person name="Cantor M.N."/>
            <person name="Hua S.X."/>
        </authorList>
    </citation>
    <scope>NUCLEOTIDE SEQUENCE [LARGE SCALE GENOMIC DNA]</scope>
    <source>
        <strain evidence="2 3">Foug A</strain>
    </source>
</reference>
<keyword evidence="3" id="KW-1185">Reference proteome</keyword>
<organism evidence="2 3">
    <name type="scientific">Scleroderma citrinum Foug A</name>
    <dbReference type="NCBI Taxonomy" id="1036808"/>
    <lineage>
        <taxon>Eukaryota</taxon>
        <taxon>Fungi</taxon>
        <taxon>Dikarya</taxon>
        <taxon>Basidiomycota</taxon>
        <taxon>Agaricomycotina</taxon>
        <taxon>Agaricomycetes</taxon>
        <taxon>Agaricomycetidae</taxon>
        <taxon>Boletales</taxon>
        <taxon>Sclerodermatineae</taxon>
        <taxon>Sclerodermataceae</taxon>
        <taxon>Scleroderma</taxon>
    </lineage>
</organism>
<evidence type="ECO:0000313" key="2">
    <source>
        <dbReference type="EMBL" id="KIM61626.1"/>
    </source>
</evidence>
<evidence type="ECO:0000313" key="3">
    <source>
        <dbReference type="Proteomes" id="UP000053989"/>
    </source>
</evidence>
<accession>A0A0C3E0M1</accession>
<reference evidence="3" key="2">
    <citation type="submission" date="2015-01" db="EMBL/GenBank/DDBJ databases">
        <title>Evolutionary Origins and Diversification of the Mycorrhizal Mutualists.</title>
        <authorList>
            <consortium name="DOE Joint Genome Institute"/>
            <consortium name="Mycorrhizal Genomics Consortium"/>
            <person name="Kohler A."/>
            <person name="Kuo A."/>
            <person name="Nagy L.G."/>
            <person name="Floudas D."/>
            <person name="Copeland A."/>
            <person name="Barry K.W."/>
            <person name="Cichocki N."/>
            <person name="Veneault-Fourrey C."/>
            <person name="LaButti K."/>
            <person name="Lindquist E.A."/>
            <person name="Lipzen A."/>
            <person name="Lundell T."/>
            <person name="Morin E."/>
            <person name="Murat C."/>
            <person name="Riley R."/>
            <person name="Ohm R."/>
            <person name="Sun H."/>
            <person name="Tunlid A."/>
            <person name="Henrissat B."/>
            <person name="Grigoriev I.V."/>
            <person name="Hibbett D.S."/>
            <person name="Martin F."/>
        </authorList>
    </citation>
    <scope>NUCLEOTIDE SEQUENCE [LARGE SCALE GENOMIC DNA]</scope>
    <source>
        <strain evidence="3">Foug A</strain>
    </source>
</reference>
<proteinExistence type="predicted"/>